<feature type="domain" description="Calmodulin-binding" evidence="2">
    <location>
        <begin position="318"/>
        <end position="411"/>
    </location>
</feature>
<dbReference type="AlphaFoldDB" id="A0A0K9Q237"/>
<feature type="compositionally biased region" description="Low complexity" evidence="1">
    <location>
        <begin position="41"/>
        <end position="69"/>
    </location>
</feature>
<dbReference type="Pfam" id="PF07839">
    <property type="entry name" value="CaM_binding"/>
    <property type="match status" value="1"/>
</dbReference>
<reference evidence="4" key="1">
    <citation type="journal article" date="2016" name="Nature">
        <title>The genome of the seagrass Zostera marina reveals angiosperm adaptation to the sea.</title>
        <authorList>
            <person name="Olsen J.L."/>
            <person name="Rouze P."/>
            <person name="Verhelst B."/>
            <person name="Lin Y.-C."/>
            <person name="Bayer T."/>
            <person name="Collen J."/>
            <person name="Dattolo E."/>
            <person name="De Paoli E."/>
            <person name="Dittami S."/>
            <person name="Maumus F."/>
            <person name="Michel G."/>
            <person name="Kersting A."/>
            <person name="Lauritano C."/>
            <person name="Lohaus R."/>
            <person name="Toepel M."/>
            <person name="Tonon T."/>
            <person name="Vanneste K."/>
            <person name="Amirebrahimi M."/>
            <person name="Brakel J."/>
            <person name="Bostroem C."/>
            <person name="Chovatia M."/>
            <person name="Grimwood J."/>
            <person name="Jenkins J.W."/>
            <person name="Jueterbock A."/>
            <person name="Mraz A."/>
            <person name="Stam W.T."/>
            <person name="Tice H."/>
            <person name="Bornberg-Bauer E."/>
            <person name="Green P.J."/>
            <person name="Pearson G.A."/>
            <person name="Procaccini G."/>
            <person name="Duarte C.M."/>
            <person name="Schmutz J."/>
            <person name="Reusch T.B.H."/>
            <person name="Van de Peer Y."/>
        </authorList>
    </citation>
    <scope>NUCLEOTIDE SEQUENCE [LARGE SCALE GENOMIC DNA]</scope>
    <source>
        <strain evidence="4">cv. Finnish</strain>
    </source>
</reference>
<comment type="caution">
    <text evidence="3">The sequence shown here is derived from an EMBL/GenBank/DDBJ whole genome shotgun (WGS) entry which is preliminary data.</text>
</comment>
<protein>
    <recommendedName>
        <fullName evidence="2">Calmodulin-binding domain-containing protein</fullName>
    </recommendedName>
</protein>
<name>A0A0K9Q237_ZOSMR</name>
<sequence length="455" mass="48078">MAAATNNNNNNNLMRRDAKERRCRSPTTLTVRKEAGTTANVPKVVRSRSSSSASSSSAAAPATKSVSKTLSKLATSGKNVVSTVNPKSVVGSLRLGGDPGKVAVGKKTTSTATVAAKKSSEARASLGRSISTGSKVAVNSNGKGLVKSSMVSAAKVSGSSSKVVPEKKKLQISTAKGKIGGGGNVFGKSVVKKGVSPRSESSLASVNGRRKGEPSLGATKSNKPVVVSLPEVKEQEQENEDDIVIMDVGDSEESLLSEETDDQILESLPDPYEPTKPAAVDFNLKTTKSPEAIEDKIVIDEVITEMKTENIDEVITEMKTENIDEVITEMKTENIDEVKQQTPNKETEEPVSAPQEEAAEEEKKVKVISTQKETTTKQAYNDVIEETAGKLVGKGKNKVLALAGAFQTVISLQEPGIGTTYQASPSLQRRNAAEEKSLITVAKGTSDDVRNESGM</sequence>
<evidence type="ECO:0000259" key="2">
    <source>
        <dbReference type="Pfam" id="PF07839"/>
    </source>
</evidence>
<keyword evidence="4" id="KW-1185">Reference proteome</keyword>
<gene>
    <name evidence="3" type="ORF">ZOSMA_125G00500</name>
</gene>
<dbReference type="Proteomes" id="UP000036987">
    <property type="component" value="Unassembled WGS sequence"/>
</dbReference>
<feature type="compositionally biased region" description="Polar residues" evidence="1">
    <location>
        <begin position="70"/>
        <end position="79"/>
    </location>
</feature>
<feature type="compositionally biased region" description="Low complexity" evidence="1">
    <location>
        <begin position="1"/>
        <end position="12"/>
    </location>
</feature>
<evidence type="ECO:0000313" key="3">
    <source>
        <dbReference type="EMBL" id="KMZ74587.1"/>
    </source>
</evidence>
<accession>A0A0K9Q237</accession>
<dbReference type="PANTHER" id="PTHR33349">
    <property type="entry name" value="EMB|CAB62594.1"/>
    <property type="match status" value="1"/>
</dbReference>
<dbReference type="PANTHER" id="PTHR33349:SF41">
    <property type="entry name" value="EMB|CAB62594.1"/>
    <property type="match status" value="1"/>
</dbReference>
<dbReference type="InterPro" id="IPR012417">
    <property type="entry name" value="CaM-bd_dom_pln"/>
</dbReference>
<proteinExistence type="predicted"/>
<dbReference type="GO" id="GO:0005516">
    <property type="term" value="F:calmodulin binding"/>
    <property type="evidence" value="ECO:0007669"/>
    <property type="project" value="InterPro"/>
</dbReference>
<feature type="region of interest" description="Disordered" evidence="1">
    <location>
        <begin position="190"/>
        <end position="223"/>
    </location>
</feature>
<evidence type="ECO:0000256" key="1">
    <source>
        <dbReference type="SAM" id="MobiDB-lite"/>
    </source>
</evidence>
<feature type="region of interest" description="Disordered" evidence="1">
    <location>
        <begin position="336"/>
        <end position="366"/>
    </location>
</feature>
<dbReference type="STRING" id="29655.A0A0K9Q237"/>
<feature type="region of interest" description="Disordered" evidence="1">
    <location>
        <begin position="1"/>
        <end position="79"/>
    </location>
</feature>
<organism evidence="3 4">
    <name type="scientific">Zostera marina</name>
    <name type="common">Eelgrass</name>
    <dbReference type="NCBI Taxonomy" id="29655"/>
    <lineage>
        <taxon>Eukaryota</taxon>
        <taxon>Viridiplantae</taxon>
        <taxon>Streptophyta</taxon>
        <taxon>Embryophyta</taxon>
        <taxon>Tracheophyta</taxon>
        <taxon>Spermatophyta</taxon>
        <taxon>Magnoliopsida</taxon>
        <taxon>Liliopsida</taxon>
        <taxon>Zosteraceae</taxon>
        <taxon>Zostera</taxon>
    </lineage>
</organism>
<dbReference type="EMBL" id="LFYR01000277">
    <property type="protein sequence ID" value="KMZ74587.1"/>
    <property type="molecule type" value="Genomic_DNA"/>
</dbReference>
<evidence type="ECO:0000313" key="4">
    <source>
        <dbReference type="Proteomes" id="UP000036987"/>
    </source>
</evidence>